<dbReference type="Proteomes" id="UP000222542">
    <property type="component" value="Unassembled WGS sequence"/>
</dbReference>
<dbReference type="EMBL" id="AYRZ02000007">
    <property type="protein sequence ID" value="PHT76636.1"/>
    <property type="molecule type" value="Genomic_DNA"/>
</dbReference>
<feature type="compositionally biased region" description="Basic and acidic residues" evidence="2">
    <location>
        <begin position="92"/>
        <end position="125"/>
    </location>
</feature>
<name>A0A2G2Z3R9_CAPAN</name>
<evidence type="ECO:0000256" key="2">
    <source>
        <dbReference type="SAM" id="MobiDB-lite"/>
    </source>
</evidence>
<dbReference type="PANTHER" id="PTHR31809:SF0">
    <property type="entry name" value="BUD13 HOMOLOG"/>
    <property type="match status" value="1"/>
</dbReference>
<sequence length="228" mass="26659">MARERSPTMKQRPKTGLITGKEFKEEIAKTKMEDLQRFKDMDPLVSGKGAQPVYRDILTGQRISKEEYFKSKNKKKEKPKEITLEWGKGLTQRREREARRLELESEKDKPSARSRDDPELDNMLKERVRWGDPMTHMVKKKRRAEPVLPDLGASEKMKESGFMIPQEIPSHSWIKKGSDVPPNRYGIKPGRHWDGVDRSNGKEKDFFKRLNDKQATAKEAYRWSVADM</sequence>
<evidence type="ECO:0000256" key="1">
    <source>
        <dbReference type="ARBA" id="ARBA00011069"/>
    </source>
</evidence>
<dbReference type="Gramene" id="PHT76636">
    <property type="protein sequence ID" value="PHT76636"/>
    <property type="gene ID" value="T459_20158"/>
</dbReference>
<feature type="compositionally biased region" description="Basic and acidic residues" evidence="2">
    <location>
        <begin position="191"/>
        <end position="200"/>
    </location>
</feature>
<dbReference type="Pfam" id="PF09736">
    <property type="entry name" value="Bud13"/>
    <property type="match status" value="1"/>
</dbReference>
<dbReference type="STRING" id="4072.A0A2G2Z3R9"/>
<dbReference type="InterPro" id="IPR051112">
    <property type="entry name" value="CWC26_splicing_factor"/>
</dbReference>
<evidence type="ECO:0000313" key="4">
    <source>
        <dbReference type="Proteomes" id="UP000222542"/>
    </source>
</evidence>
<dbReference type="AlphaFoldDB" id="A0A2G2Z3R9"/>
<dbReference type="InterPro" id="IPR018609">
    <property type="entry name" value="Bud13"/>
</dbReference>
<accession>A0A2G2Z3R9</accession>
<evidence type="ECO:0000313" key="3">
    <source>
        <dbReference type="EMBL" id="PHT76636.1"/>
    </source>
</evidence>
<dbReference type="OrthoDB" id="1305022at2759"/>
<gene>
    <name evidence="3" type="ORF">T459_20158</name>
</gene>
<feature type="region of interest" description="Disordered" evidence="2">
    <location>
        <begin position="69"/>
        <end position="125"/>
    </location>
</feature>
<dbReference type="OMA" id="PLNRYDI"/>
<reference evidence="3 4" key="1">
    <citation type="journal article" date="2014" name="Nat. Genet.">
        <title>Genome sequence of the hot pepper provides insights into the evolution of pungency in Capsicum species.</title>
        <authorList>
            <person name="Kim S."/>
            <person name="Park M."/>
            <person name="Yeom S.I."/>
            <person name="Kim Y.M."/>
            <person name="Lee J.M."/>
            <person name="Lee H.A."/>
            <person name="Seo E."/>
            <person name="Choi J."/>
            <person name="Cheong K."/>
            <person name="Kim K.T."/>
            <person name="Jung K."/>
            <person name="Lee G.W."/>
            <person name="Oh S.K."/>
            <person name="Bae C."/>
            <person name="Kim S.B."/>
            <person name="Lee H.Y."/>
            <person name="Kim S.Y."/>
            <person name="Kim M.S."/>
            <person name="Kang B.C."/>
            <person name="Jo Y.D."/>
            <person name="Yang H.B."/>
            <person name="Jeong H.J."/>
            <person name="Kang W.H."/>
            <person name="Kwon J.K."/>
            <person name="Shin C."/>
            <person name="Lim J.Y."/>
            <person name="Park J.H."/>
            <person name="Huh J.H."/>
            <person name="Kim J.S."/>
            <person name="Kim B.D."/>
            <person name="Cohen O."/>
            <person name="Paran I."/>
            <person name="Suh M.C."/>
            <person name="Lee S.B."/>
            <person name="Kim Y.K."/>
            <person name="Shin Y."/>
            <person name="Noh S.J."/>
            <person name="Park J."/>
            <person name="Seo Y.S."/>
            <person name="Kwon S.Y."/>
            <person name="Kim H.A."/>
            <person name="Park J.M."/>
            <person name="Kim H.J."/>
            <person name="Choi S.B."/>
            <person name="Bosland P.W."/>
            <person name="Reeves G."/>
            <person name="Jo S.H."/>
            <person name="Lee B.W."/>
            <person name="Cho H.T."/>
            <person name="Choi H.S."/>
            <person name="Lee M.S."/>
            <person name="Yu Y."/>
            <person name="Do Choi Y."/>
            <person name="Park B.S."/>
            <person name="van Deynze A."/>
            <person name="Ashrafi H."/>
            <person name="Hill T."/>
            <person name="Kim W.T."/>
            <person name="Pai H.S."/>
            <person name="Ahn H.K."/>
            <person name="Yeam I."/>
            <person name="Giovannoni J.J."/>
            <person name="Rose J.K."/>
            <person name="Sorensen I."/>
            <person name="Lee S.J."/>
            <person name="Kim R.W."/>
            <person name="Choi I.Y."/>
            <person name="Choi B.S."/>
            <person name="Lim J.S."/>
            <person name="Lee Y.H."/>
            <person name="Choi D."/>
        </authorList>
    </citation>
    <scope>NUCLEOTIDE SEQUENCE [LARGE SCALE GENOMIC DNA]</scope>
    <source>
        <strain evidence="4">cv. CM334</strain>
    </source>
</reference>
<dbReference type="SMR" id="A0A2G2Z3R9"/>
<proteinExistence type="inferred from homology"/>
<comment type="caution">
    <text evidence="3">The sequence shown here is derived from an EMBL/GenBank/DDBJ whole genome shotgun (WGS) entry which is preliminary data.</text>
</comment>
<organism evidence="3 4">
    <name type="scientific">Capsicum annuum</name>
    <name type="common">Capsicum pepper</name>
    <dbReference type="NCBI Taxonomy" id="4072"/>
    <lineage>
        <taxon>Eukaryota</taxon>
        <taxon>Viridiplantae</taxon>
        <taxon>Streptophyta</taxon>
        <taxon>Embryophyta</taxon>
        <taxon>Tracheophyta</taxon>
        <taxon>Spermatophyta</taxon>
        <taxon>Magnoliopsida</taxon>
        <taxon>eudicotyledons</taxon>
        <taxon>Gunneridae</taxon>
        <taxon>Pentapetalae</taxon>
        <taxon>asterids</taxon>
        <taxon>lamiids</taxon>
        <taxon>Solanales</taxon>
        <taxon>Solanaceae</taxon>
        <taxon>Solanoideae</taxon>
        <taxon>Capsiceae</taxon>
        <taxon>Capsicum</taxon>
    </lineage>
</organism>
<dbReference type="PANTHER" id="PTHR31809">
    <property type="entry name" value="BUD13 HOMOLOG"/>
    <property type="match status" value="1"/>
</dbReference>
<feature type="region of interest" description="Disordered" evidence="2">
    <location>
        <begin position="173"/>
        <end position="200"/>
    </location>
</feature>
<keyword evidence="4" id="KW-1185">Reference proteome</keyword>
<protein>
    <recommendedName>
        <fullName evidence="5">BUD13 homolog</fullName>
    </recommendedName>
</protein>
<comment type="similarity">
    <text evidence="1">Belongs to the CWC26 family.</text>
</comment>
<reference evidence="3 4" key="2">
    <citation type="journal article" date="2017" name="Genome Biol.">
        <title>New reference genome sequences of hot pepper reveal the massive evolution of plant disease-resistance genes by retroduplication.</title>
        <authorList>
            <person name="Kim S."/>
            <person name="Park J."/>
            <person name="Yeom S.I."/>
            <person name="Kim Y.M."/>
            <person name="Seo E."/>
            <person name="Kim K.T."/>
            <person name="Kim M.S."/>
            <person name="Lee J.M."/>
            <person name="Cheong K."/>
            <person name="Shin H.S."/>
            <person name="Kim S.B."/>
            <person name="Han K."/>
            <person name="Lee J."/>
            <person name="Park M."/>
            <person name="Lee H.A."/>
            <person name="Lee H.Y."/>
            <person name="Lee Y."/>
            <person name="Oh S."/>
            <person name="Lee J.H."/>
            <person name="Choi E."/>
            <person name="Choi E."/>
            <person name="Lee S.E."/>
            <person name="Jeon J."/>
            <person name="Kim H."/>
            <person name="Choi G."/>
            <person name="Song H."/>
            <person name="Lee J."/>
            <person name="Lee S.C."/>
            <person name="Kwon J.K."/>
            <person name="Lee H.Y."/>
            <person name="Koo N."/>
            <person name="Hong Y."/>
            <person name="Kim R.W."/>
            <person name="Kang W.H."/>
            <person name="Huh J.H."/>
            <person name="Kang B.C."/>
            <person name="Yang T.J."/>
            <person name="Lee Y.H."/>
            <person name="Bennetzen J.L."/>
            <person name="Choi D."/>
        </authorList>
    </citation>
    <scope>NUCLEOTIDE SEQUENCE [LARGE SCALE GENOMIC DNA]</scope>
    <source>
        <strain evidence="4">cv. CM334</strain>
    </source>
</reference>
<evidence type="ECO:0008006" key="5">
    <source>
        <dbReference type="Google" id="ProtNLM"/>
    </source>
</evidence>